<feature type="transmembrane region" description="Helical" evidence="1">
    <location>
        <begin position="334"/>
        <end position="356"/>
    </location>
</feature>
<feature type="transmembrane region" description="Helical" evidence="1">
    <location>
        <begin position="191"/>
        <end position="212"/>
    </location>
</feature>
<dbReference type="Pfam" id="PF09925">
    <property type="entry name" value="DUF2157"/>
    <property type="match status" value="1"/>
</dbReference>
<feature type="transmembrane region" description="Helical" evidence="1">
    <location>
        <begin position="224"/>
        <end position="243"/>
    </location>
</feature>
<name>A0AA51YID2_9EURY</name>
<dbReference type="AlphaFoldDB" id="A0AA51YID2"/>
<feature type="transmembrane region" description="Helical" evidence="1">
    <location>
        <begin position="363"/>
        <end position="383"/>
    </location>
</feature>
<dbReference type="KEGG" id="mmav:RE476_08655"/>
<gene>
    <name evidence="3" type="ORF">RE476_08655</name>
</gene>
<organism evidence="3 4">
    <name type="scientific">Methanolobus mangrovi</name>
    <dbReference type="NCBI Taxonomy" id="3072977"/>
    <lineage>
        <taxon>Archaea</taxon>
        <taxon>Methanobacteriati</taxon>
        <taxon>Methanobacteriota</taxon>
        <taxon>Stenosarchaea group</taxon>
        <taxon>Methanomicrobia</taxon>
        <taxon>Methanosarcinales</taxon>
        <taxon>Methanosarcinaceae</taxon>
        <taxon>Methanolobus</taxon>
    </lineage>
</organism>
<dbReference type="Proteomes" id="UP001183006">
    <property type="component" value="Chromosome"/>
</dbReference>
<feature type="transmembrane region" description="Helical" evidence="1">
    <location>
        <begin position="118"/>
        <end position="139"/>
    </location>
</feature>
<keyword evidence="1" id="KW-0472">Membrane</keyword>
<dbReference type="RefSeq" id="WP_309307256.1">
    <property type="nucleotide sequence ID" value="NZ_CP133594.1"/>
</dbReference>
<proteinExistence type="predicted"/>
<feature type="transmembrane region" description="Helical" evidence="1">
    <location>
        <begin position="389"/>
        <end position="409"/>
    </location>
</feature>
<reference evidence="3" key="1">
    <citation type="submission" date="2023-08" db="EMBL/GenBank/DDBJ databases">
        <title>Methanolobus mangrovi sp. nov. and Methanolobus sediminis sp. nov, two novel methylotrophic methanogens isolated from mangrove sediments in China.</title>
        <authorList>
            <person name="Zhou J."/>
        </authorList>
    </citation>
    <scope>NUCLEOTIDE SEQUENCE</scope>
    <source>
        <strain evidence="3">FTZ2</strain>
    </source>
</reference>
<feature type="transmembrane region" description="Helical" evidence="1">
    <location>
        <begin position="263"/>
        <end position="283"/>
    </location>
</feature>
<evidence type="ECO:0000313" key="4">
    <source>
        <dbReference type="Proteomes" id="UP001183006"/>
    </source>
</evidence>
<feature type="transmembrane region" description="Helical" evidence="1">
    <location>
        <begin position="59"/>
        <end position="80"/>
    </location>
</feature>
<sequence length="427" mass="48659">MMQEGEQRAWLQREAMEWENEGIINDEQLNAILSRYDMPTNSRDETTTKKDGTSQSIQVMSILGALLVGVGAILFVAANWKELPTFAKLLLLFGTTYSTYFAGWNLKYRKGTHPKLGEALLFLASLLIGATIFLNAQIFNVNADAHWLLLVWLIAILPYGYAFNSSGILVLKILVFALWTVFYVGQNSELFVGSFGIFMFYLLLGINLYGLGQIHLKFESFSHFRELYQGSGLFFILISYFYFSLETPFRHTLTRIEPLTGMLQALFILFMLISVIMIVQSALLCKKHENSKYELIELILAFAGLFAIWMLTIFKDSLAVSHVQDYGLNQLEPGTATLLFILFNLMFFILTIGSILIGYYRSILSFVNIGMGFFMIGVLHLYFTTLYRSLPRSLAFIVGGIILLLFGWYMEKKRRSIINDIKEGEHA</sequence>
<evidence type="ECO:0000313" key="3">
    <source>
        <dbReference type="EMBL" id="WMW21470.1"/>
    </source>
</evidence>
<feature type="domain" description="DUF2157" evidence="2">
    <location>
        <begin position="17"/>
        <end position="168"/>
    </location>
</feature>
<keyword evidence="1" id="KW-0812">Transmembrane</keyword>
<accession>A0AA51YID2</accession>
<dbReference type="GeneID" id="84230206"/>
<feature type="transmembrane region" description="Helical" evidence="1">
    <location>
        <begin position="86"/>
        <end position="106"/>
    </location>
</feature>
<evidence type="ECO:0000256" key="1">
    <source>
        <dbReference type="SAM" id="Phobius"/>
    </source>
</evidence>
<dbReference type="EMBL" id="CP133594">
    <property type="protein sequence ID" value="WMW21470.1"/>
    <property type="molecule type" value="Genomic_DNA"/>
</dbReference>
<feature type="transmembrane region" description="Helical" evidence="1">
    <location>
        <begin position="145"/>
        <end position="162"/>
    </location>
</feature>
<evidence type="ECO:0000259" key="2">
    <source>
        <dbReference type="Pfam" id="PF09925"/>
    </source>
</evidence>
<protein>
    <submittedName>
        <fullName evidence="3">DUF2157 domain-containing protein</fullName>
    </submittedName>
</protein>
<feature type="transmembrane region" description="Helical" evidence="1">
    <location>
        <begin position="295"/>
        <end position="314"/>
    </location>
</feature>
<keyword evidence="1" id="KW-1133">Transmembrane helix</keyword>
<keyword evidence="4" id="KW-1185">Reference proteome</keyword>
<feature type="transmembrane region" description="Helical" evidence="1">
    <location>
        <begin position="169"/>
        <end position="185"/>
    </location>
</feature>
<dbReference type="InterPro" id="IPR018677">
    <property type="entry name" value="DUF2157"/>
</dbReference>